<evidence type="ECO:0000256" key="1">
    <source>
        <dbReference type="ARBA" id="ARBA00022448"/>
    </source>
</evidence>
<feature type="region of interest" description="Disordered" evidence="3">
    <location>
        <begin position="300"/>
        <end position="328"/>
    </location>
</feature>
<keyword evidence="1" id="KW-0813">Transport</keyword>
<dbReference type="Proteomes" id="UP000007803">
    <property type="component" value="Chromosome"/>
</dbReference>
<evidence type="ECO:0000256" key="2">
    <source>
        <dbReference type="SAM" id="Coils"/>
    </source>
</evidence>
<feature type="coiled-coil region" evidence="2">
    <location>
        <begin position="83"/>
        <end position="110"/>
    </location>
</feature>
<dbReference type="eggNOG" id="COG0845">
    <property type="taxonomic scope" value="Bacteria"/>
</dbReference>
<keyword evidence="6" id="KW-1185">Reference proteome</keyword>
<dbReference type="KEGG" id="sua:Saut_0034"/>
<dbReference type="Gene3D" id="1.10.287.470">
    <property type="entry name" value="Helix hairpin bin"/>
    <property type="match status" value="1"/>
</dbReference>
<proteinExistence type="predicted"/>
<feature type="chain" id="PRO_5003141432" evidence="4">
    <location>
        <begin position="18"/>
        <end position="377"/>
    </location>
</feature>
<evidence type="ECO:0000313" key="5">
    <source>
        <dbReference type="EMBL" id="ADN08083.1"/>
    </source>
</evidence>
<dbReference type="Gene3D" id="2.40.50.100">
    <property type="match status" value="1"/>
</dbReference>
<keyword evidence="2" id="KW-0175">Coiled coil</keyword>
<dbReference type="SUPFAM" id="SSF111369">
    <property type="entry name" value="HlyD-like secretion proteins"/>
    <property type="match status" value="1"/>
</dbReference>
<dbReference type="PANTHER" id="PTHR30097">
    <property type="entry name" value="CATION EFFLUX SYSTEM PROTEIN CUSB"/>
    <property type="match status" value="1"/>
</dbReference>
<dbReference type="EMBL" id="CP002205">
    <property type="protein sequence ID" value="ADN08083.1"/>
    <property type="molecule type" value="Genomic_DNA"/>
</dbReference>
<feature type="signal peptide" evidence="4">
    <location>
        <begin position="1"/>
        <end position="17"/>
    </location>
</feature>
<evidence type="ECO:0000313" key="6">
    <source>
        <dbReference type="Proteomes" id="UP000007803"/>
    </source>
</evidence>
<keyword evidence="4" id="KW-0732">Signal</keyword>
<accession>E0UP50</accession>
<dbReference type="Gene3D" id="2.40.30.170">
    <property type="match status" value="1"/>
</dbReference>
<dbReference type="GO" id="GO:0046914">
    <property type="term" value="F:transition metal ion binding"/>
    <property type="evidence" value="ECO:0007669"/>
    <property type="project" value="TreeGrafter"/>
</dbReference>
<reference evidence="6" key="1">
    <citation type="journal article" date="2010" name="Stand. Genomic Sci.">
        <title>Complete genome sequence of Sulfurimonas autotrophica type strain (OK10).</title>
        <authorList>
            <person name="Sikorski J."/>
            <person name="Munk C."/>
            <person name="Lapidus A."/>
            <person name="Djao O."/>
            <person name="Lucas S."/>
            <person name="Glavina Del Rio T."/>
            <person name="Nolan M."/>
            <person name="Tice H."/>
            <person name="Han C."/>
            <person name="Cheng J."/>
            <person name="Tapia R."/>
            <person name="Goodwin L."/>
            <person name="Pitluck S."/>
            <person name="Liolios K."/>
            <person name="Ivanova N."/>
            <person name="Mavromatis K."/>
            <person name="Mikhailova N."/>
            <person name="Pati A."/>
            <person name="Sims D."/>
            <person name="Meincke L."/>
            <person name="Brettin T."/>
            <person name="Detter J."/>
            <person name="Chen A."/>
            <person name="Palaniappan K."/>
            <person name="Land M."/>
            <person name="Hauser L."/>
            <person name="Chang Y."/>
            <person name="Jeffries C."/>
            <person name="Rohde M."/>
            <person name="Lang E."/>
            <person name="Spring S."/>
            <person name="Goker M."/>
            <person name="Woyke T."/>
            <person name="Bristow J."/>
            <person name="Eisen J."/>
            <person name="Markowitz V."/>
            <person name="Hugenholtz P."/>
            <person name="Kyrpides N."/>
            <person name="Klenk H."/>
        </authorList>
    </citation>
    <scope>NUCLEOTIDE SEQUENCE [LARGE SCALE GENOMIC DNA]</scope>
    <source>
        <strain evidence="6">ATCC BAA-671 / DSM 16294 / JCM 11897 / OK10</strain>
    </source>
</reference>
<dbReference type="GO" id="GO:0030288">
    <property type="term" value="C:outer membrane-bounded periplasmic space"/>
    <property type="evidence" value="ECO:0007669"/>
    <property type="project" value="TreeGrafter"/>
</dbReference>
<dbReference type="GO" id="GO:0060003">
    <property type="term" value="P:copper ion export"/>
    <property type="evidence" value="ECO:0007669"/>
    <property type="project" value="TreeGrafter"/>
</dbReference>
<gene>
    <name evidence="5" type="ordered locus">Saut_0034</name>
</gene>
<dbReference type="RefSeq" id="WP_013325839.1">
    <property type="nucleotide sequence ID" value="NC_014506.1"/>
</dbReference>
<dbReference type="STRING" id="563040.Saut_0034"/>
<dbReference type="InterPro" id="IPR051909">
    <property type="entry name" value="MFP_Cation_Efflux"/>
</dbReference>
<organism evidence="5 6">
    <name type="scientific">Sulfurimonas autotrophica (strain ATCC BAA-671 / DSM 16294 / JCM 11897 / OK10)</name>
    <dbReference type="NCBI Taxonomy" id="563040"/>
    <lineage>
        <taxon>Bacteria</taxon>
        <taxon>Pseudomonadati</taxon>
        <taxon>Campylobacterota</taxon>
        <taxon>Epsilonproteobacteria</taxon>
        <taxon>Campylobacterales</taxon>
        <taxon>Sulfurimonadaceae</taxon>
        <taxon>Sulfurimonas</taxon>
    </lineage>
</organism>
<feature type="compositionally biased region" description="Basic and acidic residues" evidence="3">
    <location>
        <begin position="303"/>
        <end position="319"/>
    </location>
</feature>
<dbReference type="AlphaFoldDB" id="E0UP50"/>
<dbReference type="GO" id="GO:0015679">
    <property type="term" value="P:plasma membrane copper ion transport"/>
    <property type="evidence" value="ECO:0007669"/>
    <property type="project" value="TreeGrafter"/>
</dbReference>
<evidence type="ECO:0000256" key="3">
    <source>
        <dbReference type="SAM" id="MobiDB-lite"/>
    </source>
</evidence>
<protein>
    <submittedName>
        <fullName evidence="5">Efflux transporter, RND family, MFP subunit</fullName>
    </submittedName>
</protein>
<dbReference type="OrthoDB" id="5446037at2"/>
<dbReference type="PANTHER" id="PTHR30097:SF4">
    <property type="entry name" value="SLR6042 PROTEIN"/>
    <property type="match status" value="1"/>
</dbReference>
<name>E0UP50_SULAO</name>
<sequence>MNKILIALLGLGSVLLAAEVPIAKTQMHSFKKSVELNAKVIQLSNAQQSISSLVSGHLEKYFVKPAQDVKKGDRIALIESIQVSKMSADYIALKKQYEAAQKNYEAIKKLYKKGLTSMQSLNAEAIKTSEIAADLTALQSQLETLNIDIKKLKKATANFILYAHSSGRVSALLKPLHSSVSSNEPIVSIVKNQAYYVKSYLPLEYATKARIGDTIVVDYAGKEIITHATQIMPKVDETTQRVVVLSSVDQKVDDLFIDVYVKATIYFADARSYVAVKKSALSFFNNEWVVFVPSEEDQGELSKAQERDHLGGNEKKEEKGEEEEEISVPYAPQVVEIVAQDDKYVGVKGLELGQEYVSGESYYVKSALLKSSLGDGD</sequence>
<evidence type="ECO:0000256" key="4">
    <source>
        <dbReference type="SAM" id="SignalP"/>
    </source>
</evidence>
<dbReference type="HOGENOM" id="CLU_823445_0_0_7"/>